<feature type="non-terminal residue" evidence="4">
    <location>
        <position position="372"/>
    </location>
</feature>
<gene>
    <name evidence="4" type="ORF">HAX54_028480</name>
</gene>
<feature type="domain" description="PB1-like" evidence="3">
    <location>
        <begin position="2"/>
        <end position="88"/>
    </location>
</feature>
<proteinExistence type="predicted"/>
<comment type="caution">
    <text evidence="4">The sequence shown here is derived from an EMBL/GenBank/DDBJ whole genome shotgun (WGS) entry which is preliminary data.</text>
</comment>
<evidence type="ECO:0000313" key="4">
    <source>
        <dbReference type="EMBL" id="MCD7447408.1"/>
    </source>
</evidence>
<feature type="domain" description="Transposase MuDR plant" evidence="2">
    <location>
        <begin position="319"/>
        <end position="362"/>
    </location>
</feature>
<evidence type="ECO:0008006" key="6">
    <source>
        <dbReference type="Google" id="ProtNLM"/>
    </source>
</evidence>
<feature type="compositionally biased region" description="Acidic residues" evidence="1">
    <location>
        <begin position="199"/>
        <end position="209"/>
    </location>
</feature>
<protein>
    <recommendedName>
        <fullName evidence="6">Transposase MuDR plant domain-containing protein</fullName>
    </recommendedName>
</protein>
<keyword evidence="5" id="KW-1185">Reference proteome</keyword>
<evidence type="ECO:0000313" key="5">
    <source>
        <dbReference type="Proteomes" id="UP000823775"/>
    </source>
</evidence>
<dbReference type="InterPro" id="IPR004332">
    <property type="entry name" value="Transposase_MuDR"/>
</dbReference>
<feature type="compositionally biased region" description="Basic residues" evidence="1">
    <location>
        <begin position="220"/>
        <end position="232"/>
    </location>
</feature>
<evidence type="ECO:0000256" key="1">
    <source>
        <dbReference type="SAM" id="MobiDB-lite"/>
    </source>
</evidence>
<dbReference type="Pfam" id="PF03108">
    <property type="entry name" value="DBD_Tnp_Mut"/>
    <property type="match status" value="1"/>
</dbReference>
<dbReference type="Pfam" id="PF26130">
    <property type="entry name" value="PB1-like"/>
    <property type="match status" value="1"/>
</dbReference>
<sequence>MGSFIKNGQDTLYVGKKEPVEVFDIDKDHFSMFELLFYSKNLGYLTMGGFYYKDSKTNDLLPVESDAHLFKIVKYMKNGEFLNLYVVHVVNEAEVVEEDVGLTNLLTGPAIGENNNVSGGDRATNLGDINTDHEVEKDLGDTESLEDINLEVDEEFGEVSEKVVVDVDIVDETEQYVEEHLDGIETDVESSSDSKEECIPEEDDSEVDEELRSVREEKRSKKKSKQQRKKPITKNEIPLEEAGIDRSFEDIERNKAVRYTGRLRGDEDYIDSSEVDSNDSKDKLDPEAFAGVDLPGRRKSTKLRYDNECVVSIFKIEMIFESVKEFREAVAKYAIEYKVKLKLRPNEKKRVRPTCKDKRCKWLLYGVLDRDS</sequence>
<name>A0ABS8RKR2_DATST</name>
<feature type="region of interest" description="Disordered" evidence="1">
    <location>
        <begin position="182"/>
        <end position="236"/>
    </location>
</feature>
<evidence type="ECO:0000259" key="2">
    <source>
        <dbReference type="Pfam" id="PF03108"/>
    </source>
</evidence>
<organism evidence="4 5">
    <name type="scientific">Datura stramonium</name>
    <name type="common">Jimsonweed</name>
    <name type="synonym">Common thornapple</name>
    <dbReference type="NCBI Taxonomy" id="4076"/>
    <lineage>
        <taxon>Eukaryota</taxon>
        <taxon>Viridiplantae</taxon>
        <taxon>Streptophyta</taxon>
        <taxon>Embryophyta</taxon>
        <taxon>Tracheophyta</taxon>
        <taxon>Spermatophyta</taxon>
        <taxon>Magnoliopsida</taxon>
        <taxon>eudicotyledons</taxon>
        <taxon>Gunneridae</taxon>
        <taxon>Pentapetalae</taxon>
        <taxon>asterids</taxon>
        <taxon>lamiids</taxon>
        <taxon>Solanales</taxon>
        <taxon>Solanaceae</taxon>
        <taxon>Solanoideae</taxon>
        <taxon>Datureae</taxon>
        <taxon>Datura</taxon>
    </lineage>
</organism>
<dbReference type="EMBL" id="JACEIK010000035">
    <property type="protein sequence ID" value="MCD7447408.1"/>
    <property type="molecule type" value="Genomic_DNA"/>
</dbReference>
<reference evidence="4 5" key="1">
    <citation type="journal article" date="2021" name="BMC Genomics">
        <title>Datura genome reveals duplications of psychoactive alkaloid biosynthetic genes and high mutation rate following tissue culture.</title>
        <authorList>
            <person name="Rajewski A."/>
            <person name="Carter-House D."/>
            <person name="Stajich J."/>
            <person name="Litt A."/>
        </authorList>
    </citation>
    <scope>NUCLEOTIDE SEQUENCE [LARGE SCALE GENOMIC DNA]</scope>
    <source>
        <strain evidence="4">AR-01</strain>
    </source>
</reference>
<dbReference type="Proteomes" id="UP000823775">
    <property type="component" value="Unassembled WGS sequence"/>
</dbReference>
<evidence type="ECO:0000259" key="3">
    <source>
        <dbReference type="Pfam" id="PF26130"/>
    </source>
</evidence>
<feature type="compositionally biased region" description="Basic and acidic residues" evidence="1">
    <location>
        <begin position="210"/>
        <end position="219"/>
    </location>
</feature>
<accession>A0ABS8RKR2</accession>
<dbReference type="InterPro" id="IPR058594">
    <property type="entry name" value="PB1-like_dom_pln"/>
</dbReference>